<protein>
    <submittedName>
        <fullName evidence="9">Cytochrome P450</fullName>
    </submittedName>
</protein>
<dbReference type="SUPFAM" id="SSF48264">
    <property type="entry name" value="Cytochrome P450"/>
    <property type="match status" value="1"/>
</dbReference>
<dbReference type="InterPro" id="IPR001128">
    <property type="entry name" value="Cyt_P450"/>
</dbReference>
<keyword evidence="10" id="KW-1185">Reference proteome</keyword>
<keyword evidence="5 8" id="KW-0560">Oxidoreductase</keyword>
<name>A0A511MHN9_9NOCA</name>
<comment type="similarity">
    <text evidence="2 8">Belongs to the cytochrome P450 family.</text>
</comment>
<organism evidence="9 10">
    <name type="scientific">Nocardia ninae NBRC 108245</name>
    <dbReference type="NCBI Taxonomy" id="1210091"/>
    <lineage>
        <taxon>Bacteria</taxon>
        <taxon>Bacillati</taxon>
        <taxon>Actinomycetota</taxon>
        <taxon>Actinomycetes</taxon>
        <taxon>Mycobacteriales</taxon>
        <taxon>Nocardiaceae</taxon>
        <taxon>Nocardia</taxon>
    </lineage>
</organism>
<proteinExistence type="inferred from homology"/>
<dbReference type="InterPro" id="IPR017972">
    <property type="entry name" value="Cyt_P450_CS"/>
</dbReference>
<dbReference type="FunFam" id="1.10.630.10:FF:000018">
    <property type="entry name" value="Cytochrome P450 monooxygenase"/>
    <property type="match status" value="1"/>
</dbReference>
<evidence type="ECO:0000256" key="5">
    <source>
        <dbReference type="ARBA" id="ARBA00023002"/>
    </source>
</evidence>
<keyword evidence="4 8" id="KW-0479">Metal-binding</keyword>
<dbReference type="RefSeq" id="WP_147134837.1">
    <property type="nucleotide sequence ID" value="NZ_BJXA01000032.1"/>
</dbReference>
<dbReference type="GO" id="GO:0020037">
    <property type="term" value="F:heme binding"/>
    <property type="evidence" value="ECO:0007669"/>
    <property type="project" value="InterPro"/>
</dbReference>
<evidence type="ECO:0000256" key="6">
    <source>
        <dbReference type="ARBA" id="ARBA00023004"/>
    </source>
</evidence>
<dbReference type="PANTHER" id="PTHR46696">
    <property type="entry name" value="P450, PUTATIVE (EUROFUNG)-RELATED"/>
    <property type="match status" value="1"/>
</dbReference>
<dbReference type="InterPro" id="IPR002397">
    <property type="entry name" value="Cyt_P450_B"/>
</dbReference>
<keyword evidence="6 8" id="KW-0408">Iron</keyword>
<keyword evidence="3 8" id="KW-0349">Heme</keyword>
<evidence type="ECO:0000256" key="4">
    <source>
        <dbReference type="ARBA" id="ARBA00022723"/>
    </source>
</evidence>
<dbReference type="AlphaFoldDB" id="A0A511MHN9"/>
<dbReference type="Proteomes" id="UP000321424">
    <property type="component" value="Unassembled WGS sequence"/>
</dbReference>
<evidence type="ECO:0000256" key="8">
    <source>
        <dbReference type="RuleBase" id="RU000461"/>
    </source>
</evidence>
<gene>
    <name evidence="9" type="ORF">NN4_45880</name>
</gene>
<dbReference type="EMBL" id="BJXA01000032">
    <property type="protein sequence ID" value="GEM40069.1"/>
    <property type="molecule type" value="Genomic_DNA"/>
</dbReference>
<accession>A0A511MHN9</accession>
<comment type="cofactor">
    <cofactor evidence="1">
        <name>heme</name>
        <dbReference type="ChEBI" id="CHEBI:30413"/>
    </cofactor>
</comment>
<dbReference type="CDD" id="cd11029">
    <property type="entry name" value="CYP107-like"/>
    <property type="match status" value="1"/>
</dbReference>
<dbReference type="GO" id="GO:0005506">
    <property type="term" value="F:iron ion binding"/>
    <property type="evidence" value="ECO:0007669"/>
    <property type="project" value="InterPro"/>
</dbReference>
<evidence type="ECO:0000256" key="7">
    <source>
        <dbReference type="ARBA" id="ARBA00023033"/>
    </source>
</evidence>
<dbReference type="GO" id="GO:0004497">
    <property type="term" value="F:monooxygenase activity"/>
    <property type="evidence" value="ECO:0007669"/>
    <property type="project" value="UniProtKB-KW"/>
</dbReference>
<dbReference type="PANTHER" id="PTHR46696:SF1">
    <property type="entry name" value="CYTOCHROME P450 YJIB-RELATED"/>
    <property type="match status" value="1"/>
</dbReference>
<dbReference type="Pfam" id="PF00067">
    <property type="entry name" value="p450"/>
    <property type="match status" value="1"/>
</dbReference>
<evidence type="ECO:0000313" key="10">
    <source>
        <dbReference type="Proteomes" id="UP000321424"/>
    </source>
</evidence>
<evidence type="ECO:0000313" key="9">
    <source>
        <dbReference type="EMBL" id="GEM40069.1"/>
    </source>
</evidence>
<evidence type="ECO:0000256" key="1">
    <source>
        <dbReference type="ARBA" id="ARBA00001971"/>
    </source>
</evidence>
<dbReference type="GO" id="GO:0016705">
    <property type="term" value="F:oxidoreductase activity, acting on paired donors, with incorporation or reduction of molecular oxygen"/>
    <property type="evidence" value="ECO:0007669"/>
    <property type="project" value="InterPro"/>
</dbReference>
<dbReference type="InterPro" id="IPR036396">
    <property type="entry name" value="Cyt_P450_sf"/>
</dbReference>
<dbReference type="PRINTS" id="PR00385">
    <property type="entry name" value="P450"/>
</dbReference>
<dbReference type="Gene3D" id="1.10.630.10">
    <property type="entry name" value="Cytochrome P450"/>
    <property type="match status" value="1"/>
</dbReference>
<dbReference type="OrthoDB" id="5500002at2"/>
<evidence type="ECO:0000256" key="3">
    <source>
        <dbReference type="ARBA" id="ARBA00022617"/>
    </source>
</evidence>
<keyword evidence="7 8" id="KW-0503">Monooxygenase</keyword>
<reference evidence="9 10" key="1">
    <citation type="submission" date="2019-07" db="EMBL/GenBank/DDBJ databases">
        <title>Whole genome shotgun sequence of Nocardia ninae NBRC 108245.</title>
        <authorList>
            <person name="Hosoyama A."/>
            <person name="Uohara A."/>
            <person name="Ohji S."/>
            <person name="Ichikawa N."/>
        </authorList>
    </citation>
    <scope>NUCLEOTIDE SEQUENCE [LARGE SCALE GENOMIC DNA]</scope>
    <source>
        <strain evidence="9 10">NBRC 108245</strain>
    </source>
</reference>
<evidence type="ECO:0000256" key="2">
    <source>
        <dbReference type="ARBA" id="ARBA00010617"/>
    </source>
</evidence>
<comment type="caution">
    <text evidence="9">The sequence shown here is derived from an EMBL/GenBank/DDBJ whole genome shotgun (WGS) entry which is preliminary data.</text>
</comment>
<dbReference type="PRINTS" id="PR00359">
    <property type="entry name" value="BP450"/>
</dbReference>
<dbReference type="PROSITE" id="PS00086">
    <property type="entry name" value="CYTOCHROME_P450"/>
    <property type="match status" value="1"/>
</dbReference>
<sequence length="409" mass="45278">MNDQTSLIVLDPNGTDIHGEAARLRARGPLSLVELPGEVRAWAITDPELLKKLLVDARVSKDPRQHWPEFISGEITSAWPLYPWVSPVNMFNAYGSDHRRLRRIISPAFSSRRTEDMRARIEAITHELLSELAGTPHGESVDLREAFAYPLPIRVISELVGVPHHLYPPVRRCADELFDTSPRTSQQSEANNDRIYGLFADLVAYRRAHPGDDMTSQLIGHREPDGSGLSEQELIGTLLLVISAGHETTVNLLDHAIFALLTHPDQHGALRADQACWADVVEETLRLEAPAAYVPLRYAVADINIDGVIIAQGDPILVSYAAVNRDPRTYGPDADHFDIHRTNKAHMSFGYGVHRCLGAPLARLEATIALPALFDRFPNMRLAADNTAQLATINSFISNGHTTLPVHLT</sequence>